<protein>
    <submittedName>
        <fullName evidence="1">Unannotated protein</fullName>
    </submittedName>
</protein>
<reference evidence="1" key="1">
    <citation type="submission" date="2020-05" db="EMBL/GenBank/DDBJ databases">
        <authorList>
            <person name="Chiriac C."/>
            <person name="Salcher M."/>
            <person name="Ghai R."/>
            <person name="Kavagutti S V."/>
        </authorList>
    </citation>
    <scope>NUCLEOTIDE SEQUENCE</scope>
</reference>
<proteinExistence type="predicted"/>
<sequence length="156" mass="17086">MLIVSDLGFFFQTKKNAWSVGLSGIKSFQVSGAGAFQSGGGWFGGGIGFSGAMQGAAMAGIMNVLTTRTHFDCILRIVYENLDLTFQVLDRTPRQLEIDLTGLKYLVLDHGPEPVSEVGNLEGVDALIKLSVLLEKKLITREEFDQQKSIFLKKLQ</sequence>
<organism evidence="1">
    <name type="scientific">freshwater metagenome</name>
    <dbReference type="NCBI Taxonomy" id="449393"/>
    <lineage>
        <taxon>unclassified sequences</taxon>
        <taxon>metagenomes</taxon>
        <taxon>ecological metagenomes</taxon>
    </lineage>
</organism>
<accession>A0A6J6HP89</accession>
<gene>
    <name evidence="1" type="ORF">UFOPK1856_00616</name>
</gene>
<name>A0A6J6HP89_9ZZZZ</name>
<dbReference type="AlphaFoldDB" id="A0A6J6HP89"/>
<dbReference type="EMBL" id="CAEZUV010000078">
    <property type="protein sequence ID" value="CAB4614786.1"/>
    <property type="molecule type" value="Genomic_DNA"/>
</dbReference>
<evidence type="ECO:0000313" key="1">
    <source>
        <dbReference type="EMBL" id="CAB4614786.1"/>
    </source>
</evidence>